<evidence type="ECO:0000313" key="3">
    <source>
        <dbReference type="Proteomes" id="UP000198888"/>
    </source>
</evidence>
<dbReference type="AlphaFoldDB" id="A0A1H6YJ27"/>
<keyword evidence="3" id="KW-1185">Reference proteome</keyword>
<dbReference type="OrthoDB" id="125215at2157"/>
<reference evidence="2 3" key="1">
    <citation type="submission" date="2016-10" db="EMBL/GenBank/DDBJ databases">
        <authorList>
            <person name="de Groot N.N."/>
        </authorList>
    </citation>
    <scope>NUCLEOTIDE SEQUENCE [LARGE SCALE GENOMIC DNA]</scope>
    <source>
        <strain evidence="2 3">DSM 22187</strain>
    </source>
</reference>
<keyword evidence="1" id="KW-0472">Membrane</keyword>
<name>A0A1H6YJ27_9EURY</name>
<accession>A0A2H4PYB2</accession>
<dbReference type="KEGG" id="hae:halTADL_0268"/>
<dbReference type="Pfam" id="PF23958">
    <property type="entry name" value="DUF7287"/>
    <property type="match status" value="1"/>
</dbReference>
<accession>A0A1H6YJ27</accession>
<keyword evidence="1" id="KW-0812">Transmembrane</keyword>
<gene>
    <name evidence="2" type="ORF">SAMN05444271_1606</name>
</gene>
<evidence type="ECO:0000313" key="2">
    <source>
        <dbReference type="EMBL" id="SEJ37212.1"/>
    </source>
</evidence>
<dbReference type="EMBL" id="FNYR01000060">
    <property type="protein sequence ID" value="SEJ37212.1"/>
    <property type="molecule type" value="Genomic_DNA"/>
</dbReference>
<dbReference type="InterPro" id="IPR056613">
    <property type="entry name" value="DUF7287"/>
</dbReference>
<evidence type="ECO:0000256" key="1">
    <source>
        <dbReference type="SAM" id="Phobius"/>
    </source>
</evidence>
<dbReference type="Proteomes" id="UP000198888">
    <property type="component" value="Unassembled WGS sequence"/>
</dbReference>
<feature type="transmembrane region" description="Helical" evidence="1">
    <location>
        <begin position="12"/>
        <end position="35"/>
    </location>
</feature>
<sequence>MASTDRGQTVIDFAVGAGVFLIATGVVFAFIPTMFEPFASAAGSSPIVADRTADHLTGSLLVADPATPSTLSAACTAAFFSANESLGDAADCRFDASASTTTLLGIEGRDVNVTVRELGASPTTGLPVTRSVDGVDYMLTRGTADLQSSVTVSSRAVLIEGDRYRFVVKVAQ</sequence>
<dbReference type="STRING" id="1073996.SAMN05444271_1606"/>
<keyword evidence="1" id="KW-1133">Transmembrane helix</keyword>
<organism evidence="2 3">
    <name type="scientific">Halohasta litchfieldiae</name>
    <dbReference type="NCBI Taxonomy" id="1073996"/>
    <lineage>
        <taxon>Archaea</taxon>
        <taxon>Methanobacteriati</taxon>
        <taxon>Methanobacteriota</taxon>
        <taxon>Stenosarchaea group</taxon>
        <taxon>Halobacteria</taxon>
        <taxon>Halobacteriales</taxon>
        <taxon>Haloferacaceae</taxon>
        <taxon>Halohasta</taxon>
    </lineage>
</organism>
<proteinExistence type="predicted"/>
<dbReference type="RefSeq" id="WP_089673970.1">
    <property type="nucleotide sequence ID" value="NZ_CP024845.1"/>
</dbReference>
<protein>
    <submittedName>
        <fullName evidence="2">Uncharacterized protein</fullName>
    </submittedName>
</protein>
<dbReference type="GeneID" id="35001093"/>